<accession>A0ABY7TKJ1</accession>
<name>A0ABY7TKJ1_9SPHN</name>
<keyword evidence="1" id="KW-0732">Signal</keyword>
<feature type="signal peptide" evidence="1">
    <location>
        <begin position="1"/>
        <end position="45"/>
    </location>
</feature>
<organism evidence="2 3">
    <name type="scientific">Sphingomonas naphthae</name>
    <dbReference type="NCBI Taxonomy" id="1813468"/>
    <lineage>
        <taxon>Bacteria</taxon>
        <taxon>Pseudomonadati</taxon>
        <taxon>Pseudomonadota</taxon>
        <taxon>Alphaproteobacteria</taxon>
        <taxon>Sphingomonadales</taxon>
        <taxon>Sphingomonadaceae</taxon>
        <taxon>Sphingomonas</taxon>
    </lineage>
</organism>
<protein>
    <submittedName>
        <fullName evidence="2">Uncharacterized protein</fullName>
    </submittedName>
</protein>
<keyword evidence="3" id="KW-1185">Reference proteome</keyword>
<sequence>MLSGLRPPYPRRFSAHDCDRHTHRRSTLIALLPLLLAAATPPAAASDPGFSSDDIVVTAPGKPFRVADGKLRAAQAAFAENRPGFAPQARLLWRLRPIGAKDMSTFRLTLMGPRGATIPVPLDADHRFELPAIPAGRWTLVGSSGGVRLGADILSPGTAEADRRLGDLRLECRVIVAVVDINFLLRGMFNAAGGCASSRFQMFHPASHPIGEAFALSGPRRLPLAISPKRRAYEMPLANKTLDNDTRVKLTFAD</sequence>
<feature type="chain" id="PRO_5046880670" evidence="1">
    <location>
        <begin position="46"/>
        <end position="254"/>
    </location>
</feature>
<gene>
    <name evidence="2" type="ORF">PQ455_17055</name>
</gene>
<evidence type="ECO:0000313" key="2">
    <source>
        <dbReference type="EMBL" id="WCT73301.1"/>
    </source>
</evidence>
<dbReference type="EMBL" id="CP117411">
    <property type="protein sequence ID" value="WCT73301.1"/>
    <property type="molecule type" value="Genomic_DNA"/>
</dbReference>
<reference evidence="2 3" key="1">
    <citation type="submission" date="2023-02" db="EMBL/GenBank/DDBJ databases">
        <title>Genome sequence of Sphingomonas naphthae.</title>
        <authorList>
            <person name="Kim S."/>
            <person name="Heo J."/>
            <person name="Kwon S.-W."/>
        </authorList>
    </citation>
    <scope>NUCLEOTIDE SEQUENCE [LARGE SCALE GENOMIC DNA]</scope>
    <source>
        <strain evidence="2 3">KACC 18716</strain>
    </source>
</reference>
<proteinExistence type="predicted"/>
<evidence type="ECO:0000313" key="3">
    <source>
        <dbReference type="Proteomes" id="UP001220395"/>
    </source>
</evidence>
<evidence type="ECO:0000256" key="1">
    <source>
        <dbReference type="SAM" id="SignalP"/>
    </source>
</evidence>
<dbReference type="RefSeq" id="WP_273687424.1">
    <property type="nucleotide sequence ID" value="NZ_CP117411.1"/>
</dbReference>
<dbReference type="Proteomes" id="UP001220395">
    <property type="component" value="Chromosome"/>
</dbReference>